<dbReference type="AlphaFoldDB" id="A0A9P7Y1X9"/>
<name>A0A9P7Y1X9_9FUNG</name>
<reference evidence="1" key="1">
    <citation type="submission" date="2021-06" db="EMBL/GenBank/DDBJ databases">
        <title>Genome Sequence of Mortierella hyaline Strain SCG-10, a Cold-Adapted, Nitrate-Reducing Fungus Isolated from Soil in Minnesota, USA.</title>
        <authorList>
            <person name="Aldossari N."/>
        </authorList>
    </citation>
    <scope>NUCLEOTIDE SEQUENCE</scope>
    <source>
        <strain evidence="1">SCG-10</strain>
    </source>
</reference>
<sequence>MVNVAADHPFLSKRPTNKMLIANFGTHPDGAWFFSDTKYAGSLAIKFYSSSMPQRKHKENETSSDVRVCLLKADDVTENKNLAGIRSAYVDTSTPSELKGILRIHLELPDVQFGMPVTQVKANPVTGDEDVMVYINLLNMDDFFYEGISEYKDDMVRSKNVIRLVCKE</sequence>
<keyword evidence="2" id="KW-1185">Reference proteome</keyword>
<comment type="caution">
    <text evidence="1">The sequence shown here is derived from an EMBL/GenBank/DDBJ whole genome shotgun (WGS) entry which is preliminary data.</text>
</comment>
<evidence type="ECO:0000313" key="2">
    <source>
        <dbReference type="Proteomes" id="UP000707451"/>
    </source>
</evidence>
<dbReference type="OrthoDB" id="2420447at2759"/>
<organism evidence="1 2">
    <name type="scientific">Linnemannia hyalina</name>
    <dbReference type="NCBI Taxonomy" id="64524"/>
    <lineage>
        <taxon>Eukaryota</taxon>
        <taxon>Fungi</taxon>
        <taxon>Fungi incertae sedis</taxon>
        <taxon>Mucoromycota</taxon>
        <taxon>Mortierellomycotina</taxon>
        <taxon>Mortierellomycetes</taxon>
        <taxon>Mortierellales</taxon>
        <taxon>Mortierellaceae</taxon>
        <taxon>Linnemannia</taxon>
    </lineage>
</organism>
<protein>
    <submittedName>
        <fullName evidence="1">Uncharacterized protein</fullName>
    </submittedName>
</protein>
<accession>A0A9P7Y1X9</accession>
<proteinExistence type="predicted"/>
<gene>
    <name evidence="1" type="ORF">KI688_009136</name>
</gene>
<dbReference type="Proteomes" id="UP000707451">
    <property type="component" value="Unassembled WGS sequence"/>
</dbReference>
<evidence type="ECO:0000313" key="1">
    <source>
        <dbReference type="EMBL" id="KAG9069811.1"/>
    </source>
</evidence>
<dbReference type="EMBL" id="JAHRHY010000004">
    <property type="protein sequence ID" value="KAG9069811.1"/>
    <property type="molecule type" value="Genomic_DNA"/>
</dbReference>